<organism evidence="2 3">
    <name type="scientific">Ignicoccus pacificus DSM 13166</name>
    <dbReference type="NCBI Taxonomy" id="940294"/>
    <lineage>
        <taxon>Archaea</taxon>
        <taxon>Thermoproteota</taxon>
        <taxon>Thermoprotei</taxon>
        <taxon>Desulfurococcales</taxon>
        <taxon>Desulfurococcaceae</taxon>
        <taxon>Ignicoccus</taxon>
    </lineage>
</organism>
<name>A0A977KAT5_9CREN</name>
<feature type="transmembrane region" description="Helical" evidence="1">
    <location>
        <begin position="111"/>
        <end position="132"/>
    </location>
</feature>
<keyword evidence="1" id="KW-1133">Transmembrane helix</keyword>
<keyword evidence="1" id="KW-0812">Transmembrane</keyword>
<evidence type="ECO:0000313" key="2">
    <source>
        <dbReference type="EMBL" id="UXD22249.1"/>
    </source>
</evidence>
<dbReference type="EMBL" id="CP006868">
    <property type="protein sequence ID" value="UXD22249.1"/>
    <property type="molecule type" value="Genomic_DNA"/>
</dbReference>
<reference evidence="2" key="1">
    <citation type="submission" date="2013-11" db="EMBL/GenBank/DDBJ databases">
        <title>Comparative genomics of Ignicoccus.</title>
        <authorList>
            <person name="Podar M."/>
        </authorList>
    </citation>
    <scope>NUCLEOTIDE SEQUENCE</scope>
    <source>
        <strain evidence="2">DSM 13166</strain>
    </source>
</reference>
<feature type="transmembrane region" description="Helical" evidence="1">
    <location>
        <begin position="200"/>
        <end position="223"/>
    </location>
</feature>
<protein>
    <submittedName>
        <fullName evidence="2">Uncharacterized protein</fullName>
    </submittedName>
</protein>
<evidence type="ECO:0000256" key="1">
    <source>
        <dbReference type="SAM" id="Phobius"/>
    </source>
</evidence>
<feature type="transmembrane region" description="Helical" evidence="1">
    <location>
        <begin position="174"/>
        <end position="194"/>
    </location>
</feature>
<keyword evidence="3" id="KW-1185">Reference proteome</keyword>
<sequence length="228" mass="25119">MIDSIENLYIENLVAQLVRERLYAVLIRILLCIIELMIAFIAWRLSREAPSMSWLKVFAVGMALHGMTLITEQLVAWRLPHGAVTPPLRAFSLVLILYSLLKALNKAKPWILAIIIGSAAYFSIAVASYVLFHLKPMKLWLFDVPHVLLTGIIPLFVAGVLFKAYKETGDPGALAFGAGLIIYSLGIFLGLAVLHSTGSFLLMLVTKDALWTLGFAVMLYGMVSAATK</sequence>
<feature type="transmembrane region" description="Helical" evidence="1">
    <location>
        <begin position="55"/>
        <end position="76"/>
    </location>
</feature>
<evidence type="ECO:0000313" key="3">
    <source>
        <dbReference type="Proteomes" id="UP001063698"/>
    </source>
</evidence>
<accession>A0A977KAT5</accession>
<feature type="transmembrane region" description="Helical" evidence="1">
    <location>
        <begin position="22"/>
        <end position="43"/>
    </location>
</feature>
<dbReference type="KEGG" id="ipc:IPA_02905"/>
<proteinExistence type="predicted"/>
<keyword evidence="1" id="KW-0472">Membrane</keyword>
<dbReference type="Proteomes" id="UP001063698">
    <property type="component" value="Chromosome"/>
</dbReference>
<feature type="transmembrane region" description="Helical" evidence="1">
    <location>
        <begin position="88"/>
        <end position="104"/>
    </location>
</feature>
<dbReference type="AlphaFoldDB" id="A0A977KAT5"/>
<feature type="transmembrane region" description="Helical" evidence="1">
    <location>
        <begin position="144"/>
        <end position="162"/>
    </location>
</feature>
<gene>
    <name evidence="2" type="ORF">IPA_02905</name>
</gene>